<evidence type="ECO:0000259" key="3">
    <source>
        <dbReference type="Pfam" id="PF00849"/>
    </source>
</evidence>
<dbReference type="InterPro" id="IPR020103">
    <property type="entry name" value="PsdUridine_synth_cat_dom_sf"/>
</dbReference>
<feature type="region of interest" description="Disordered" evidence="2">
    <location>
        <begin position="214"/>
        <end position="236"/>
    </location>
</feature>
<evidence type="ECO:0000256" key="1">
    <source>
        <dbReference type="ARBA" id="ARBA00010876"/>
    </source>
</evidence>
<dbReference type="PANTHER" id="PTHR21600:SF87">
    <property type="entry name" value="RNA PSEUDOURIDYLATE SYNTHASE DOMAIN-CONTAINING PROTEIN 1"/>
    <property type="match status" value="1"/>
</dbReference>
<feature type="domain" description="Pseudouridine synthase RsuA/RluA-like" evidence="3">
    <location>
        <begin position="13"/>
        <end position="170"/>
    </location>
</feature>
<dbReference type="GO" id="GO:0003723">
    <property type="term" value="F:RNA binding"/>
    <property type="evidence" value="ECO:0007669"/>
    <property type="project" value="InterPro"/>
</dbReference>
<dbReference type="GO" id="GO:0009982">
    <property type="term" value="F:pseudouridine synthase activity"/>
    <property type="evidence" value="ECO:0007669"/>
    <property type="project" value="InterPro"/>
</dbReference>
<evidence type="ECO:0000313" key="5">
    <source>
        <dbReference type="Proteomes" id="UP000324832"/>
    </source>
</evidence>
<reference evidence="4 5" key="1">
    <citation type="submission" date="2017-07" db="EMBL/GenBank/DDBJ databases">
        <authorList>
            <person name="Talla V."/>
            <person name="Backstrom N."/>
        </authorList>
    </citation>
    <scope>NUCLEOTIDE SEQUENCE [LARGE SCALE GENOMIC DNA]</scope>
</reference>
<dbReference type="Gene3D" id="3.30.2350.10">
    <property type="entry name" value="Pseudouridine synthase"/>
    <property type="match status" value="1"/>
</dbReference>
<evidence type="ECO:0000313" key="4">
    <source>
        <dbReference type="EMBL" id="VVC94230.1"/>
    </source>
</evidence>
<sequence>MQMAVEKLYESEDFLIVNKPFDMYINCDDENEKNTVTSHIAKHDSHMSISSNPLHFVHRLDYSTSGVLCIAKNRTAAAQAGRLFEKRQTHKYYLAVVRQHPDFELGDIYYDIGVDPSPEDRHKMRAVTQAPEQAAAPCTRSAQTRLLLLETGLYCEEPVAVVLLKPMTGNTTTTVPANTAHSCIVVGYDRSPAPAPRALLQRRPHDPGRLHIQPASGQCAAPHVPARRQTGATLTG</sequence>
<dbReference type="Pfam" id="PF00849">
    <property type="entry name" value="PseudoU_synth_2"/>
    <property type="match status" value="1"/>
</dbReference>
<protein>
    <recommendedName>
        <fullName evidence="3">Pseudouridine synthase RsuA/RluA-like domain-containing protein</fullName>
    </recommendedName>
</protein>
<dbReference type="SUPFAM" id="SSF55120">
    <property type="entry name" value="Pseudouridine synthase"/>
    <property type="match status" value="1"/>
</dbReference>
<dbReference type="InterPro" id="IPR006145">
    <property type="entry name" value="PsdUridine_synth_RsuA/RluA"/>
</dbReference>
<dbReference type="Proteomes" id="UP000324832">
    <property type="component" value="Unassembled WGS sequence"/>
</dbReference>
<dbReference type="CDD" id="cd02869">
    <property type="entry name" value="PseudoU_synth_RluA_like"/>
    <property type="match status" value="1"/>
</dbReference>
<accession>A0A5E4QB19</accession>
<proteinExistence type="inferred from homology"/>
<dbReference type="AlphaFoldDB" id="A0A5E4QB19"/>
<organism evidence="4 5">
    <name type="scientific">Leptidea sinapis</name>
    <dbReference type="NCBI Taxonomy" id="189913"/>
    <lineage>
        <taxon>Eukaryota</taxon>
        <taxon>Metazoa</taxon>
        <taxon>Ecdysozoa</taxon>
        <taxon>Arthropoda</taxon>
        <taxon>Hexapoda</taxon>
        <taxon>Insecta</taxon>
        <taxon>Pterygota</taxon>
        <taxon>Neoptera</taxon>
        <taxon>Endopterygota</taxon>
        <taxon>Lepidoptera</taxon>
        <taxon>Glossata</taxon>
        <taxon>Ditrysia</taxon>
        <taxon>Papilionoidea</taxon>
        <taxon>Pieridae</taxon>
        <taxon>Dismorphiinae</taxon>
        <taxon>Leptidea</taxon>
    </lineage>
</organism>
<dbReference type="InterPro" id="IPR050188">
    <property type="entry name" value="RluA_PseudoU_synthase"/>
</dbReference>
<keyword evidence="5" id="KW-1185">Reference proteome</keyword>
<gene>
    <name evidence="4" type="ORF">LSINAPIS_LOCUS6232</name>
</gene>
<evidence type="ECO:0000256" key="2">
    <source>
        <dbReference type="SAM" id="MobiDB-lite"/>
    </source>
</evidence>
<dbReference type="GO" id="GO:0000455">
    <property type="term" value="P:enzyme-directed rRNA pseudouridine synthesis"/>
    <property type="evidence" value="ECO:0007669"/>
    <property type="project" value="TreeGrafter"/>
</dbReference>
<comment type="similarity">
    <text evidence="1">Belongs to the pseudouridine synthase RluA family.</text>
</comment>
<dbReference type="EMBL" id="FZQP02001904">
    <property type="protein sequence ID" value="VVC94230.1"/>
    <property type="molecule type" value="Genomic_DNA"/>
</dbReference>
<name>A0A5E4QB19_9NEOP</name>
<dbReference type="PANTHER" id="PTHR21600">
    <property type="entry name" value="MITOCHONDRIAL RNA PSEUDOURIDINE SYNTHASE"/>
    <property type="match status" value="1"/>
</dbReference>